<dbReference type="Gene3D" id="1.25.40.10">
    <property type="entry name" value="Tetratricopeptide repeat domain"/>
    <property type="match status" value="1"/>
</dbReference>
<reference evidence="7" key="1">
    <citation type="submission" date="2010-08" db="EMBL/GenBank/DDBJ databases">
        <authorList>
            <consortium name="Caenorhabditis japonica Sequencing Consortium"/>
            <person name="Wilson R.K."/>
        </authorList>
    </citation>
    <scope>NUCLEOTIDE SEQUENCE [LARGE SCALE GENOMIC DNA]</scope>
    <source>
        <strain evidence="7">DF5081</strain>
    </source>
</reference>
<name>A0A8R1I8Q0_CAEJA</name>
<sequence>MFNQILAIFAISTGAFSIPHNRSLDHVQQMPIERDGEINEQFRQEMLFSHNLDSSDTARFAEDIHDMFQRMSVRATVVKRTTLFPIEKPEKGQPLPAEKDAYKPIDDTRKAWPDGYGKPLELVFGKKFQLPVFEQCLKTMLVDEISQFDIECIDLVQYPFVSKKLRDIAKPCDGKHHAHTTHMCAASVAQGTGYDELDELMKNPRPLRFVFHLLSVFEPHQYEHDSWQLDEQGKLDSVEVLRQKGNDHFVKKEFKEAIDFYKDALTRLDTLILREKPGEPEWLELDKKNIPLYANMSQCYLNIGDLHEAEETSSEVLKRSVF</sequence>
<dbReference type="SUPFAM" id="SSF48452">
    <property type="entry name" value="TPR-like"/>
    <property type="match status" value="1"/>
</dbReference>
<dbReference type="Pfam" id="PF23322">
    <property type="entry name" value="PPIase_AIP"/>
    <property type="match status" value="1"/>
</dbReference>
<dbReference type="InterPro" id="IPR011990">
    <property type="entry name" value="TPR-like_helical_dom_sf"/>
</dbReference>
<comment type="subcellular location">
    <subcellularLocation>
        <location evidence="1">Cytoplasm</location>
    </subcellularLocation>
</comment>
<evidence type="ECO:0000313" key="7">
    <source>
        <dbReference type="Proteomes" id="UP000005237"/>
    </source>
</evidence>
<accession>A0A8R1I8Q0</accession>
<keyword evidence="7" id="KW-1185">Reference proteome</keyword>
<protein>
    <recommendedName>
        <fullName evidence="5">AIP/AIPL N-terminal FKBP-type PPIase domain-containing protein</fullName>
    </recommendedName>
</protein>
<dbReference type="AlphaFoldDB" id="A0A8R1I8Q0"/>
<dbReference type="InterPro" id="IPR039663">
    <property type="entry name" value="AIP/AIPL1/TTC9"/>
</dbReference>
<feature type="domain" description="AIP/AIPL N-terminal FKBP-type PPIase" evidence="5">
    <location>
        <begin position="104"/>
        <end position="214"/>
    </location>
</feature>
<reference evidence="6" key="2">
    <citation type="submission" date="2022-06" db="UniProtKB">
        <authorList>
            <consortium name="EnsemblMetazoa"/>
        </authorList>
    </citation>
    <scope>IDENTIFICATION</scope>
    <source>
        <strain evidence="6">DF5081</strain>
    </source>
</reference>
<keyword evidence="4" id="KW-0802">TPR repeat</keyword>
<dbReference type="PANTHER" id="PTHR11242:SF0">
    <property type="entry name" value="TPR_REGION DOMAIN-CONTAINING PROTEIN"/>
    <property type="match status" value="1"/>
</dbReference>
<evidence type="ECO:0000259" key="5">
    <source>
        <dbReference type="Pfam" id="PF23322"/>
    </source>
</evidence>
<keyword evidence="3" id="KW-0677">Repeat</keyword>
<organism evidence="6 7">
    <name type="scientific">Caenorhabditis japonica</name>
    <dbReference type="NCBI Taxonomy" id="281687"/>
    <lineage>
        <taxon>Eukaryota</taxon>
        <taxon>Metazoa</taxon>
        <taxon>Ecdysozoa</taxon>
        <taxon>Nematoda</taxon>
        <taxon>Chromadorea</taxon>
        <taxon>Rhabditida</taxon>
        <taxon>Rhabditina</taxon>
        <taxon>Rhabditomorpha</taxon>
        <taxon>Rhabditoidea</taxon>
        <taxon>Rhabditidae</taxon>
        <taxon>Peloderinae</taxon>
        <taxon>Caenorhabditis</taxon>
    </lineage>
</organism>
<dbReference type="EnsemblMetazoa" id="CJA25888.1">
    <property type="protein sequence ID" value="CJA25888.1"/>
    <property type="gene ID" value="WBGene00181460"/>
</dbReference>
<evidence type="ECO:0000256" key="2">
    <source>
        <dbReference type="ARBA" id="ARBA00022490"/>
    </source>
</evidence>
<dbReference type="InterPro" id="IPR046357">
    <property type="entry name" value="PPIase_dom_sf"/>
</dbReference>
<evidence type="ECO:0000256" key="4">
    <source>
        <dbReference type="ARBA" id="ARBA00022803"/>
    </source>
</evidence>
<dbReference type="InterPro" id="IPR056277">
    <property type="entry name" value="PPIase_AIP"/>
</dbReference>
<dbReference type="Gene3D" id="3.10.50.40">
    <property type="match status" value="1"/>
</dbReference>
<evidence type="ECO:0000313" key="6">
    <source>
        <dbReference type="EnsemblMetazoa" id="CJA25888.1"/>
    </source>
</evidence>
<evidence type="ECO:0000256" key="1">
    <source>
        <dbReference type="ARBA" id="ARBA00004496"/>
    </source>
</evidence>
<keyword evidence="2" id="KW-0963">Cytoplasm</keyword>
<dbReference type="GO" id="GO:0003755">
    <property type="term" value="F:peptidyl-prolyl cis-trans isomerase activity"/>
    <property type="evidence" value="ECO:0007669"/>
    <property type="project" value="InterPro"/>
</dbReference>
<dbReference type="GO" id="GO:0005737">
    <property type="term" value="C:cytoplasm"/>
    <property type="evidence" value="ECO:0007669"/>
    <property type="project" value="UniProtKB-SubCell"/>
</dbReference>
<proteinExistence type="predicted"/>
<evidence type="ECO:0000256" key="3">
    <source>
        <dbReference type="ARBA" id="ARBA00022737"/>
    </source>
</evidence>
<dbReference type="Proteomes" id="UP000005237">
    <property type="component" value="Unassembled WGS sequence"/>
</dbReference>
<dbReference type="PANTHER" id="PTHR11242">
    <property type="entry name" value="ARYL HYDROCARBON RECEPTOR INTERACTING PROTEIN RELATED"/>
    <property type="match status" value="1"/>
</dbReference>